<dbReference type="EC" id="3.2.1.17" evidence="6"/>
<gene>
    <name evidence="7" type="ORF">SAMN04488518_11394</name>
</gene>
<dbReference type="Proteomes" id="UP000199598">
    <property type="component" value="Unassembled WGS sequence"/>
</dbReference>
<evidence type="ECO:0000256" key="2">
    <source>
        <dbReference type="ARBA" id="ARBA00022529"/>
    </source>
</evidence>
<name>A0A1I4E381_9HYPH</name>
<dbReference type="Gene3D" id="1.10.530.40">
    <property type="match status" value="1"/>
</dbReference>
<keyword evidence="5 6" id="KW-0326">Glycosidase</keyword>
<keyword evidence="2 6" id="KW-0929">Antimicrobial</keyword>
<evidence type="ECO:0000256" key="6">
    <source>
        <dbReference type="RuleBase" id="RU003788"/>
    </source>
</evidence>
<dbReference type="Pfam" id="PF00959">
    <property type="entry name" value="Phage_lysozyme"/>
    <property type="match status" value="1"/>
</dbReference>
<sequence>MKSTKTRLTGWVVALVVALVGAWEGLRTTAYHDIIGKPTICYGETKGVKMGDTATKAQCDTMLIKSLKRHEAGMRKCLNNPDKIPIRTYVAFVSLTYNIGVGNFCRSTARSRLNAGDWAGACKAATWFNRAGGRKVQGLVNRRQDEYKLCMQGAKG</sequence>
<keyword evidence="8" id="KW-1185">Reference proteome</keyword>
<evidence type="ECO:0000256" key="1">
    <source>
        <dbReference type="ARBA" id="ARBA00000632"/>
    </source>
</evidence>
<dbReference type="RefSeq" id="WP_093522852.1">
    <property type="nucleotide sequence ID" value="NZ_FOSK01000013.1"/>
</dbReference>
<dbReference type="InterPro" id="IPR023347">
    <property type="entry name" value="Lysozyme_dom_sf"/>
</dbReference>
<dbReference type="EMBL" id="FOSK01000013">
    <property type="protein sequence ID" value="SFK99037.1"/>
    <property type="molecule type" value="Genomic_DNA"/>
</dbReference>
<dbReference type="CDD" id="cd16900">
    <property type="entry name" value="endolysin_R21-like"/>
    <property type="match status" value="1"/>
</dbReference>
<dbReference type="SUPFAM" id="SSF53955">
    <property type="entry name" value="Lysozyme-like"/>
    <property type="match status" value="1"/>
</dbReference>
<accession>A0A1I4E381</accession>
<dbReference type="InterPro" id="IPR034690">
    <property type="entry name" value="Endolysin_T4_type"/>
</dbReference>
<dbReference type="InterPro" id="IPR051018">
    <property type="entry name" value="Bacteriophage_GH24"/>
</dbReference>
<dbReference type="PANTHER" id="PTHR38107">
    <property type="match status" value="1"/>
</dbReference>
<comment type="caution">
    <text evidence="7">The sequence shown here is derived from an EMBL/GenBank/DDBJ whole genome shotgun (WGS) entry which is preliminary data.</text>
</comment>
<evidence type="ECO:0000256" key="4">
    <source>
        <dbReference type="ARBA" id="ARBA00022801"/>
    </source>
</evidence>
<keyword evidence="3 6" id="KW-0081">Bacteriolytic enzyme</keyword>
<dbReference type="HAMAP" id="MF_04110">
    <property type="entry name" value="ENDOLYSIN_T4"/>
    <property type="match status" value="1"/>
</dbReference>
<organism evidence="7 8">
    <name type="scientific">Pseudovibrio ascidiaceicola</name>
    <dbReference type="NCBI Taxonomy" id="285279"/>
    <lineage>
        <taxon>Bacteria</taxon>
        <taxon>Pseudomonadati</taxon>
        <taxon>Pseudomonadota</taxon>
        <taxon>Alphaproteobacteria</taxon>
        <taxon>Hyphomicrobiales</taxon>
        <taxon>Stappiaceae</taxon>
        <taxon>Pseudovibrio</taxon>
    </lineage>
</organism>
<comment type="catalytic activity">
    <reaction evidence="1 6">
        <text>Hydrolysis of (1-&gt;4)-beta-linkages between N-acetylmuramic acid and N-acetyl-D-glucosamine residues in a peptidoglycan and between N-acetyl-D-glucosamine residues in chitodextrins.</text>
        <dbReference type="EC" id="3.2.1.17"/>
    </reaction>
</comment>
<proteinExistence type="inferred from homology"/>
<dbReference type="InterPro" id="IPR002196">
    <property type="entry name" value="Glyco_hydro_24"/>
</dbReference>
<keyword evidence="4 6" id="KW-0378">Hydrolase</keyword>
<evidence type="ECO:0000313" key="8">
    <source>
        <dbReference type="Proteomes" id="UP000199598"/>
    </source>
</evidence>
<protein>
    <recommendedName>
        <fullName evidence="6">Lysozyme</fullName>
        <ecNumber evidence="6">3.2.1.17</ecNumber>
    </recommendedName>
</protein>
<dbReference type="PANTHER" id="PTHR38107:SF3">
    <property type="entry name" value="LYSOZYME RRRD-RELATED"/>
    <property type="match status" value="1"/>
</dbReference>
<dbReference type="InterPro" id="IPR023346">
    <property type="entry name" value="Lysozyme-like_dom_sf"/>
</dbReference>
<comment type="similarity">
    <text evidence="6">Belongs to the glycosyl hydrolase 24 family.</text>
</comment>
<evidence type="ECO:0000313" key="7">
    <source>
        <dbReference type="EMBL" id="SFK99037.1"/>
    </source>
</evidence>
<evidence type="ECO:0000256" key="5">
    <source>
        <dbReference type="ARBA" id="ARBA00023295"/>
    </source>
</evidence>
<evidence type="ECO:0000256" key="3">
    <source>
        <dbReference type="ARBA" id="ARBA00022638"/>
    </source>
</evidence>
<reference evidence="7 8" key="1">
    <citation type="submission" date="2016-10" db="EMBL/GenBank/DDBJ databases">
        <authorList>
            <person name="Varghese N."/>
            <person name="Submissions S."/>
        </authorList>
    </citation>
    <scope>NUCLEOTIDE SEQUENCE [LARGE SCALE GENOMIC DNA]</scope>
    <source>
        <strain evidence="7 8">DSM 16392</strain>
    </source>
</reference>